<reference evidence="2" key="4">
    <citation type="journal article" date="2007" name="Genome Biol.">
        <title>Update of the Anopheles gambiae PEST genome assembly.</title>
        <authorList>
            <person name="Sharakhova M.V."/>
            <person name="Hammond M.P."/>
            <person name="Lobo N.F."/>
            <person name="Krzywinski J."/>
            <person name="Unger M.F."/>
            <person name="Hillenmeyer M.E."/>
            <person name="Bruggner R.V."/>
            <person name="Birney E."/>
            <person name="Collins F.H."/>
        </authorList>
    </citation>
    <scope>NUCLEOTIDE SEQUENCE</scope>
    <source>
        <strain evidence="2">PEST</strain>
    </source>
</reference>
<reference evidence="2" key="5">
    <citation type="submission" date="2011-05" db="EMBL/GenBank/DDBJ databases">
        <authorList>
            <consortium name="VectorBase"/>
        </authorList>
    </citation>
    <scope>NUCLEOTIDE SEQUENCE</scope>
    <source>
        <strain evidence="2">PEST</strain>
    </source>
</reference>
<proteinExistence type="predicted"/>
<reference evidence="2" key="3">
    <citation type="journal article" date="2004" name="Trends Parasitol.">
        <title>The Anopheles gambiae genome: an update.</title>
        <authorList>
            <person name="Mongin E."/>
            <person name="Louis C."/>
            <person name="Holt R.A."/>
            <person name="Birney E."/>
            <person name="Collins F.H."/>
        </authorList>
    </citation>
    <scope>NUCLEOTIDE SEQUENCE</scope>
    <source>
        <strain evidence="2">PEST</strain>
    </source>
</reference>
<organism evidence="2">
    <name type="scientific">Anopheles gambiae</name>
    <name type="common">African malaria mosquito</name>
    <dbReference type="NCBI Taxonomy" id="7165"/>
    <lineage>
        <taxon>Eukaryota</taxon>
        <taxon>Metazoa</taxon>
        <taxon>Ecdysozoa</taxon>
        <taxon>Arthropoda</taxon>
        <taxon>Hexapoda</taxon>
        <taxon>Insecta</taxon>
        <taxon>Pterygota</taxon>
        <taxon>Neoptera</taxon>
        <taxon>Endopterygota</taxon>
        <taxon>Diptera</taxon>
        <taxon>Nematocera</taxon>
        <taxon>Culicoidea</taxon>
        <taxon>Culicidae</taxon>
        <taxon>Anophelinae</taxon>
        <taxon>Anopheles</taxon>
    </lineage>
</organism>
<evidence type="ECO:0000256" key="1">
    <source>
        <dbReference type="SAM" id="MobiDB-lite"/>
    </source>
</evidence>
<dbReference type="HOGENOM" id="CLU_3112287_0_0_1"/>
<comment type="caution">
    <text evidence="2">The sequence shown here is derived from an EMBL/GenBank/DDBJ whole genome shotgun (WGS) entry which is preliminary data.</text>
</comment>
<sequence length="51" mass="5394">GGECFPPSTPEKSPPSGASSVLQNYERALRKALGVEKEAIENSTIRVCSCV</sequence>
<gene>
    <name evidence="2" type="ORF">AgaP_AGAP008934</name>
</gene>
<dbReference type="EMBL" id="AAAB01008984">
    <property type="protein sequence ID" value="EAU75911.1"/>
    <property type="molecule type" value="Genomic_DNA"/>
</dbReference>
<protein>
    <submittedName>
        <fullName evidence="2">AGAP008934-PA</fullName>
    </submittedName>
</protein>
<name>A0NGE3_ANOGA</name>
<accession>A0NGE3</accession>
<feature type="non-terminal residue" evidence="2">
    <location>
        <position position="1"/>
    </location>
</feature>
<evidence type="ECO:0000313" key="2">
    <source>
        <dbReference type="EMBL" id="EAU75911.1"/>
    </source>
</evidence>
<reference evidence="2" key="1">
    <citation type="journal article" date="2002" name="Science">
        <title>The genome sequence of the malaria mosquito Anopheles gambiae.</title>
        <authorList>
            <person name="Holt R.A."/>
            <person name="Subramanian G.M."/>
            <person name="Halpern A."/>
            <person name="Sutton G.G."/>
            <person name="Charlab R."/>
            <person name="Nusskern D.R."/>
            <person name="Wincker P."/>
            <person name="Clark A.G."/>
            <person name="Ribeiro J.M."/>
            <person name="Wides R."/>
            <person name="Salzberg S.L."/>
            <person name="Loftus B."/>
            <person name="Yandell M."/>
            <person name="Majoros W.H."/>
            <person name="Rusch D.B."/>
            <person name="Lai Z."/>
            <person name="Kraft C.L."/>
            <person name="Abril J.F."/>
            <person name="Anthouard V."/>
            <person name="Arensburger P."/>
            <person name="Atkinson P.W."/>
            <person name="Baden H."/>
            <person name="de Berardinis V."/>
            <person name="Baldwin D."/>
            <person name="Benes V."/>
            <person name="Biedler J."/>
            <person name="Blass C."/>
            <person name="Bolanos R."/>
            <person name="Boscus D."/>
            <person name="Barnstead M."/>
            <person name="Cai S."/>
            <person name="Center A."/>
            <person name="Chaturverdi K."/>
            <person name="Christophides G.K."/>
            <person name="Chrystal M.A."/>
            <person name="Clamp M."/>
            <person name="Cravchik A."/>
            <person name="Curwen V."/>
            <person name="Dana A."/>
            <person name="Delcher A."/>
            <person name="Dew I."/>
            <person name="Evans C.A."/>
            <person name="Flanigan M."/>
            <person name="Grundschober-Freimoser A."/>
            <person name="Friedli L."/>
            <person name="Gu Z."/>
            <person name="Guan P."/>
            <person name="Guigo R."/>
            <person name="Hillenmeyer M.E."/>
            <person name="Hladun S.L."/>
            <person name="Hogan J.R."/>
            <person name="Hong Y.S."/>
            <person name="Hoover J."/>
            <person name="Jaillon O."/>
            <person name="Ke Z."/>
            <person name="Kodira C."/>
            <person name="Kokoza E."/>
            <person name="Koutsos A."/>
            <person name="Letunic I."/>
            <person name="Levitsky A."/>
            <person name="Liang Y."/>
            <person name="Lin J.J."/>
            <person name="Lobo N.F."/>
            <person name="Lopez J.R."/>
            <person name="Malek J.A."/>
            <person name="McIntosh T.C."/>
            <person name="Meister S."/>
            <person name="Miller J."/>
            <person name="Mobarry C."/>
            <person name="Mongin E."/>
            <person name="Murphy S.D."/>
            <person name="O'Brochta D.A."/>
            <person name="Pfannkoch C."/>
            <person name="Qi R."/>
            <person name="Regier M.A."/>
            <person name="Remington K."/>
            <person name="Shao H."/>
            <person name="Sharakhova M.V."/>
            <person name="Sitter C.D."/>
            <person name="Shetty J."/>
            <person name="Smith T.J."/>
            <person name="Strong R."/>
            <person name="Sun J."/>
            <person name="Thomasova D."/>
            <person name="Ton L.Q."/>
            <person name="Topalis P."/>
            <person name="Tu Z."/>
            <person name="Unger M.F."/>
            <person name="Walenz B."/>
            <person name="Wang A."/>
            <person name="Wang J."/>
            <person name="Wang M."/>
            <person name="Wang X."/>
            <person name="Woodford K.J."/>
            <person name="Wortman J.R."/>
            <person name="Wu M."/>
            <person name="Yao A."/>
            <person name="Zdobnov E.M."/>
            <person name="Zhang H."/>
            <person name="Zhao Q."/>
            <person name="Zhao S."/>
            <person name="Zhu S.C."/>
            <person name="Zhimulev I."/>
            <person name="Coluzzi M."/>
            <person name="della Torre A."/>
            <person name="Roth C.W."/>
            <person name="Louis C."/>
            <person name="Kalush F."/>
            <person name="Mural R.J."/>
            <person name="Myers E.W."/>
            <person name="Adams M.D."/>
            <person name="Smith H.O."/>
            <person name="Broder S."/>
            <person name="Gardner M.J."/>
            <person name="Fraser C.M."/>
            <person name="Birney E."/>
            <person name="Bork P."/>
            <person name="Brey P.T."/>
            <person name="Venter J.C."/>
            <person name="Weissenbach J."/>
            <person name="Kafatos F.C."/>
            <person name="Collins F.H."/>
            <person name="Hoffman S.L."/>
        </authorList>
    </citation>
    <scope>NUCLEOTIDE SEQUENCE [LARGE SCALE GENOMIC DNA]</scope>
    <source>
        <strain evidence="2">PEST</strain>
    </source>
</reference>
<dbReference type="RefSeq" id="XP_001238178.2">
    <property type="nucleotide sequence ID" value="XM_001238177.3"/>
</dbReference>
<dbReference type="AlphaFoldDB" id="A0NGE3"/>
<reference evidence="2" key="2">
    <citation type="submission" date="2002-03" db="EMBL/GenBank/DDBJ databases">
        <authorList>
            <consortium name="The Anopheles Genome Sequencing Consortium"/>
        </authorList>
    </citation>
    <scope>NUCLEOTIDE SEQUENCE</scope>
    <source>
        <strain evidence="2">PEST</strain>
    </source>
</reference>
<dbReference type="KEGG" id="aga:4578316"/>
<dbReference type="PaxDb" id="7165-AGAP008934-PA"/>
<feature type="region of interest" description="Disordered" evidence="1">
    <location>
        <begin position="1"/>
        <end position="21"/>
    </location>
</feature>